<evidence type="ECO:0000313" key="6">
    <source>
        <dbReference type="Proteomes" id="UP001292094"/>
    </source>
</evidence>
<accession>A0AAE1QNC7</accession>
<evidence type="ECO:0000259" key="4">
    <source>
        <dbReference type="Pfam" id="PF02892"/>
    </source>
</evidence>
<keyword evidence="6" id="KW-1185">Reference proteome</keyword>
<dbReference type="GO" id="GO:0008270">
    <property type="term" value="F:zinc ion binding"/>
    <property type="evidence" value="ECO:0007669"/>
    <property type="project" value="UniProtKB-KW"/>
</dbReference>
<keyword evidence="3" id="KW-0862">Zinc</keyword>
<proteinExistence type="predicted"/>
<sequence length="184" mass="21162">MRESGILDHFYQRAMVNITECLKPIKSEALRPLTLGDFYGIFSIYLGDGAAPQNFTEEKETSKTDASSSHKKRQKRWNDDYIAFEFFRPVHEASNPFLPAKCLFCDATYSYRNAVPSNLARHVKTKHPEHQNKSKQFFKATLASYLKQQSAFKSKVKPSDTKSLTLASLKMTHIVLRKKKPVFH</sequence>
<comment type="caution">
    <text evidence="5">The sequence shown here is derived from an EMBL/GenBank/DDBJ whole genome shotgun (WGS) entry which is preliminary data.</text>
</comment>
<protein>
    <recommendedName>
        <fullName evidence="4">BED-type domain-containing protein</fullName>
    </recommendedName>
</protein>
<dbReference type="Pfam" id="PF02892">
    <property type="entry name" value="zf-BED"/>
    <property type="match status" value="1"/>
</dbReference>
<evidence type="ECO:0000313" key="5">
    <source>
        <dbReference type="EMBL" id="KAK4328432.1"/>
    </source>
</evidence>
<dbReference type="GO" id="GO:0003677">
    <property type="term" value="F:DNA binding"/>
    <property type="evidence" value="ECO:0007669"/>
    <property type="project" value="InterPro"/>
</dbReference>
<dbReference type="AlphaFoldDB" id="A0AAE1QNC7"/>
<evidence type="ECO:0000256" key="3">
    <source>
        <dbReference type="ARBA" id="ARBA00022833"/>
    </source>
</evidence>
<evidence type="ECO:0000256" key="2">
    <source>
        <dbReference type="ARBA" id="ARBA00022771"/>
    </source>
</evidence>
<dbReference type="EMBL" id="JAWZYT010000077">
    <property type="protein sequence ID" value="KAK4328432.1"/>
    <property type="molecule type" value="Genomic_DNA"/>
</dbReference>
<keyword evidence="1" id="KW-0479">Metal-binding</keyword>
<feature type="domain" description="BED-type" evidence="4">
    <location>
        <begin position="100"/>
        <end position="128"/>
    </location>
</feature>
<dbReference type="Proteomes" id="UP001292094">
    <property type="component" value="Unassembled WGS sequence"/>
</dbReference>
<name>A0AAE1QNC7_9EUCA</name>
<evidence type="ECO:0000256" key="1">
    <source>
        <dbReference type="ARBA" id="ARBA00022723"/>
    </source>
</evidence>
<organism evidence="5 6">
    <name type="scientific">Petrolisthes manimaculis</name>
    <dbReference type="NCBI Taxonomy" id="1843537"/>
    <lineage>
        <taxon>Eukaryota</taxon>
        <taxon>Metazoa</taxon>
        <taxon>Ecdysozoa</taxon>
        <taxon>Arthropoda</taxon>
        <taxon>Crustacea</taxon>
        <taxon>Multicrustacea</taxon>
        <taxon>Malacostraca</taxon>
        <taxon>Eumalacostraca</taxon>
        <taxon>Eucarida</taxon>
        <taxon>Decapoda</taxon>
        <taxon>Pleocyemata</taxon>
        <taxon>Anomura</taxon>
        <taxon>Galatheoidea</taxon>
        <taxon>Porcellanidae</taxon>
        <taxon>Petrolisthes</taxon>
    </lineage>
</organism>
<dbReference type="InterPro" id="IPR003656">
    <property type="entry name" value="Znf_BED"/>
</dbReference>
<keyword evidence="2" id="KW-0863">Zinc-finger</keyword>
<gene>
    <name evidence="5" type="ORF">Pmani_001180</name>
</gene>
<reference evidence="5" key="1">
    <citation type="submission" date="2023-11" db="EMBL/GenBank/DDBJ databases">
        <title>Genome assemblies of two species of porcelain crab, Petrolisthes cinctipes and Petrolisthes manimaculis (Anomura: Porcellanidae).</title>
        <authorList>
            <person name="Angst P."/>
        </authorList>
    </citation>
    <scope>NUCLEOTIDE SEQUENCE</scope>
    <source>
        <strain evidence="5">PB745_02</strain>
        <tissue evidence="5">Gill</tissue>
    </source>
</reference>